<keyword evidence="5" id="KW-1185">Reference proteome</keyword>
<sequence>MKRMSQCKDDIADENGNTALHYAISYQEFEMAKKLISLGVDVCAANSDQVTPLQLAIANRIPIGCLDKRTADLGKRVPLFSICLDSYDCAVNARNDKVLKALGCNRIRSDDDNRKLVKMLLDAGADVNVKDLFECSPIHCAVYTGDLELVNILIDAGADVNGHNDLGVTALHYAVLCRNVSMVQLLLNRGALANASYNNVCEPPLFWASMLNWDNGLDVIIRTLLEAGGDLNQFHSSDLNYSDSSIFSDSDFLQTPFHYILMYGDIDLVKLCIEKYNADLKLTGENMDENDALKFAVYNEDISVMNLMLKKGITKCTYGLTALHLASLWFRPQHVQQLIADGDDVNRLVRGDYDLYSDFTPLALVVDNNTFSNGATQELYEALECEMDRPNAAEDRRRTIKVLLDCGANLNQKIHERTALEIAISNRPANSEEPDDAERLIIEHTAEVEARTNEKVFDEYNLKLINANPRSKAYYEKCQAELTAMRNSKIEGTSITYFSVLTKPLEVVARNFRNEKFVQEFEVNYREAYPVYAWRLKEKFEVARARQQKNERALFALSRMLKFADPSFLAFETVLKYLTEEDFDSLINSCTV</sequence>
<name>A0A7M7LNT9_NASVI</name>
<reference evidence="4" key="1">
    <citation type="submission" date="2021-01" db="UniProtKB">
        <authorList>
            <consortium name="EnsemblMetazoa"/>
        </authorList>
    </citation>
    <scope>IDENTIFICATION</scope>
</reference>
<dbReference type="InterPro" id="IPR036770">
    <property type="entry name" value="Ankyrin_rpt-contain_sf"/>
</dbReference>
<dbReference type="GO" id="GO:0045944">
    <property type="term" value="P:positive regulation of transcription by RNA polymerase II"/>
    <property type="evidence" value="ECO:0007669"/>
    <property type="project" value="TreeGrafter"/>
</dbReference>
<evidence type="ECO:0000256" key="2">
    <source>
        <dbReference type="ARBA" id="ARBA00023043"/>
    </source>
</evidence>
<dbReference type="PRINTS" id="PR01415">
    <property type="entry name" value="ANKYRIN"/>
</dbReference>
<dbReference type="Gene3D" id="1.25.40.20">
    <property type="entry name" value="Ankyrin repeat-containing domain"/>
    <property type="match status" value="3"/>
</dbReference>
<dbReference type="KEGG" id="nvi:100679868"/>
<dbReference type="Pfam" id="PF12796">
    <property type="entry name" value="Ank_2"/>
    <property type="match status" value="3"/>
</dbReference>
<dbReference type="PANTHER" id="PTHR24193:SF121">
    <property type="entry name" value="ADA2A-CONTAINING COMPLEX COMPONENT 3, ISOFORM D"/>
    <property type="match status" value="1"/>
</dbReference>
<accession>A0A7M7LNT9</accession>
<dbReference type="InParanoid" id="A0A7M7LNT9"/>
<organism evidence="4 5">
    <name type="scientific">Nasonia vitripennis</name>
    <name type="common">Parasitic wasp</name>
    <dbReference type="NCBI Taxonomy" id="7425"/>
    <lineage>
        <taxon>Eukaryota</taxon>
        <taxon>Metazoa</taxon>
        <taxon>Ecdysozoa</taxon>
        <taxon>Arthropoda</taxon>
        <taxon>Hexapoda</taxon>
        <taxon>Insecta</taxon>
        <taxon>Pterygota</taxon>
        <taxon>Neoptera</taxon>
        <taxon>Endopterygota</taxon>
        <taxon>Hymenoptera</taxon>
        <taxon>Apocrita</taxon>
        <taxon>Proctotrupomorpha</taxon>
        <taxon>Chalcidoidea</taxon>
        <taxon>Pteromalidae</taxon>
        <taxon>Pteromalinae</taxon>
        <taxon>Nasonia</taxon>
    </lineage>
</organism>
<dbReference type="OrthoDB" id="2384350at2759"/>
<dbReference type="Proteomes" id="UP000002358">
    <property type="component" value="Chromosome 4"/>
</dbReference>
<gene>
    <name evidence="4" type="primary">100679868</name>
</gene>
<protein>
    <submittedName>
        <fullName evidence="4">Uncharacterized protein</fullName>
    </submittedName>
</protein>
<feature type="repeat" description="ANK" evidence="3">
    <location>
        <begin position="166"/>
        <end position="198"/>
    </location>
</feature>
<evidence type="ECO:0000256" key="3">
    <source>
        <dbReference type="PROSITE-ProRule" id="PRU00023"/>
    </source>
</evidence>
<dbReference type="SUPFAM" id="SSF48403">
    <property type="entry name" value="Ankyrin repeat"/>
    <property type="match status" value="1"/>
</dbReference>
<feature type="repeat" description="ANK" evidence="3">
    <location>
        <begin position="136"/>
        <end position="165"/>
    </location>
</feature>
<keyword evidence="2 3" id="KW-0040">ANK repeat</keyword>
<dbReference type="PROSITE" id="PS50088">
    <property type="entry name" value="ANK_REPEAT"/>
    <property type="match status" value="3"/>
</dbReference>
<evidence type="ECO:0000256" key="1">
    <source>
        <dbReference type="ARBA" id="ARBA00022737"/>
    </source>
</evidence>
<keyword evidence="1" id="KW-0677">Repeat</keyword>
<evidence type="ECO:0000313" key="4">
    <source>
        <dbReference type="EnsemblMetazoa" id="XP_003427258"/>
    </source>
</evidence>
<dbReference type="GO" id="GO:0005634">
    <property type="term" value="C:nucleus"/>
    <property type="evidence" value="ECO:0007669"/>
    <property type="project" value="TreeGrafter"/>
</dbReference>
<dbReference type="AlphaFoldDB" id="A0A7M7LNT9"/>
<proteinExistence type="predicted"/>
<dbReference type="InterPro" id="IPR050663">
    <property type="entry name" value="Ankyrin-SOCS_Box"/>
</dbReference>
<evidence type="ECO:0000313" key="5">
    <source>
        <dbReference type="Proteomes" id="UP000002358"/>
    </source>
</evidence>
<dbReference type="PROSITE" id="PS50297">
    <property type="entry name" value="ANK_REP_REGION"/>
    <property type="match status" value="3"/>
</dbReference>
<feature type="repeat" description="ANK" evidence="3">
    <location>
        <begin position="15"/>
        <end position="47"/>
    </location>
</feature>
<dbReference type="EnsemblMetazoa" id="XM_003427210">
    <property type="protein sequence ID" value="XP_003427258"/>
    <property type="gene ID" value="LOC100679868"/>
</dbReference>
<dbReference type="PANTHER" id="PTHR24193">
    <property type="entry name" value="ANKYRIN REPEAT PROTEIN"/>
    <property type="match status" value="1"/>
</dbReference>
<dbReference type="SMR" id="A0A7M7LNT9"/>
<dbReference type="GO" id="GO:0000976">
    <property type="term" value="F:transcription cis-regulatory region binding"/>
    <property type="evidence" value="ECO:0007669"/>
    <property type="project" value="TreeGrafter"/>
</dbReference>
<dbReference type="InterPro" id="IPR002110">
    <property type="entry name" value="Ankyrin_rpt"/>
</dbReference>
<dbReference type="SMART" id="SM00248">
    <property type="entry name" value="ANK"/>
    <property type="match status" value="10"/>
</dbReference>